<evidence type="ECO:0008006" key="4">
    <source>
        <dbReference type="Google" id="ProtNLM"/>
    </source>
</evidence>
<evidence type="ECO:0000313" key="3">
    <source>
        <dbReference type="Proteomes" id="UP000780801"/>
    </source>
</evidence>
<gene>
    <name evidence="2" type="ORF">BGW38_010710</name>
</gene>
<sequence length="464" mass="50473">MTLKTLSIRPTSQFNLPPPPPKIYLHGIDFSPPIQIRNNRFYHSSPITTSEVVENLKNSLAIALELVPPLSGTLKTNGRGEAYIATGEENLLETPFLVEERDSPYVGDSEDLSPRGSGILTPQCSPFAAKVTKFSCGTIAVASSINHQFVDLGSFLDFLELWASIARGEPIDFSKIPTDWTRTPGRFFPPPQPVEAWTEHTFPPPFKVLPEPVSGPPLFLMVPAAVSTFKFTKASMEQLRSDFSPAKDSEAHKAGLWISSGDALASLLCGAITRARGDTVARLDGRSSFESQTEGIAMAADGRVRASDSTMQNGQYFGNFNTLWGVTVSRLDLLSHSCESASRVALAIRDGLNHQLTTEAIAHKIAFFEDPRNTEPAGRISWAADLILTNWCRFDLQGPKLDLGWGKPFTATSGSGGAFPPGYCLMTQVKDTGDTFALITVEKDAADMLWSDSLLTKYGTRVPA</sequence>
<dbReference type="EMBL" id="JAABOA010000091">
    <property type="protein sequence ID" value="KAF9585979.1"/>
    <property type="molecule type" value="Genomic_DNA"/>
</dbReference>
<evidence type="ECO:0000313" key="2">
    <source>
        <dbReference type="EMBL" id="KAF9585979.1"/>
    </source>
</evidence>
<dbReference type="Proteomes" id="UP000780801">
    <property type="component" value="Unassembled WGS sequence"/>
</dbReference>
<dbReference type="InterPro" id="IPR050317">
    <property type="entry name" value="Plant_Fungal_Acyltransferase"/>
</dbReference>
<name>A0A9P6G2M0_9FUNG</name>
<reference evidence="2" key="1">
    <citation type="journal article" date="2020" name="Fungal Divers.">
        <title>Resolving the Mortierellaceae phylogeny through synthesis of multi-gene phylogenetics and phylogenomics.</title>
        <authorList>
            <person name="Vandepol N."/>
            <person name="Liber J."/>
            <person name="Desiro A."/>
            <person name="Na H."/>
            <person name="Kennedy M."/>
            <person name="Barry K."/>
            <person name="Grigoriev I.V."/>
            <person name="Miller A.N."/>
            <person name="O'Donnell K."/>
            <person name="Stajich J.E."/>
            <person name="Bonito G."/>
        </authorList>
    </citation>
    <scope>NUCLEOTIDE SEQUENCE</scope>
    <source>
        <strain evidence="2">KOD1015</strain>
    </source>
</reference>
<dbReference type="PANTHER" id="PTHR31642:SF310">
    <property type="entry name" value="FATTY ALCOHOL:CAFFEOYL-COA ACYLTRANSFERASE"/>
    <property type="match status" value="1"/>
</dbReference>
<dbReference type="AlphaFoldDB" id="A0A9P6G2M0"/>
<dbReference type="OrthoDB" id="1862401at2759"/>
<dbReference type="InterPro" id="IPR023213">
    <property type="entry name" value="CAT-like_dom_sf"/>
</dbReference>
<keyword evidence="1" id="KW-0808">Transferase</keyword>
<dbReference type="Gene3D" id="3.30.559.10">
    <property type="entry name" value="Chloramphenicol acetyltransferase-like domain"/>
    <property type="match status" value="2"/>
</dbReference>
<dbReference type="PANTHER" id="PTHR31642">
    <property type="entry name" value="TRICHOTHECENE 3-O-ACETYLTRANSFERASE"/>
    <property type="match status" value="1"/>
</dbReference>
<keyword evidence="3" id="KW-1185">Reference proteome</keyword>
<organism evidence="2 3">
    <name type="scientific">Lunasporangiospora selenospora</name>
    <dbReference type="NCBI Taxonomy" id="979761"/>
    <lineage>
        <taxon>Eukaryota</taxon>
        <taxon>Fungi</taxon>
        <taxon>Fungi incertae sedis</taxon>
        <taxon>Mucoromycota</taxon>
        <taxon>Mortierellomycotina</taxon>
        <taxon>Mortierellomycetes</taxon>
        <taxon>Mortierellales</taxon>
        <taxon>Mortierellaceae</taxon>
        <taxon>Lunasporangiospora</taxon>
    </lineage>
</organism>
<proteinExistence type="predicted"/>
<evidence type="ECO:0000256" key="1">
    <source>
        <dbReference type="ARBA" id="ARBA00022679"/>
    </source>
</evidence>
<protein>
    <recommendedName>
        <fullName evidence="4">Transferase family protein</fullName>
    </recommendedName>
</protein>
<dbReference type="GO" id="GO:0016747">
    <property type="term" value="F:acyltransferase activity, transferring groups other than amino-acyl groups"/>
    <property type="evidence" value="ECO:0007669"/>
    <property type="project" value="TreeGrafter"/>
</dbReference>
<comment type="caution">
    <text evidence="2">The sequence shown here is derived from an EMBL/GenBank/DDBJ whole genome shotgun (WGS) entry which is preliminary data.</text>
</comment>
<dbReference type="Pfam" id="PF02458">
    <property type="entry name" value="Transferase"/>
    <property type="match status" value="1"/>
</dbReference>
<accession>A0A9P6G2M0</accession>